<evidence type="ECO:0000313" key="2">
    <source>
        <dbReference type="EMBL" id="EBV0638038.1"/>
    </source>
</evidence>
<dbReference type="EMBL" id="AAHEBA010000054">
    <property type="protein sequence ID" value="EBV0638038.1"/>
    <property type="molecule type" value="Genomic_DNA"/>
</dbReference>
<keyword evidence="1" id="KW-0472">Membrane</keyword>
<gene>
    <name evidence="2" type="ORF">DNM41_24605</name>
</gene>
<feature type="transmembrane region" description="Helical" evidence="1">
    <location>
        <begin position="66"/>
        <end position="87"/>
    </location>
</feature>
<comment type="caution">
    <text evidence="2">The sequence shown here is derived from an EMBL/GenBank/DDBJ whole genome shotgun (WGS) entry which is preliminary data.</text>
</comment>
<feature type="transmembrane region" description="Helical" evidence="1">
    <location>
        <begin position="37"/>
        <end position="54"/>
    </location>
</feature>
<sequence length="126" mass="14403">MIFTHEKSSSTLVMLTIFIIYLASLVIVGIWWPKHYIAYLIPFIFSIMCATLYYKGKEWIKNLNDTFLFLSAASTAIANVHSVSGYIIRQEINHNNFDLFICVVLASLSLLKVFIAGIDTYKNISR</sequence>
<accession>A0A5V7N499</accession>
<feature type="transmembrane region" description="Helical" evidence="1">
    <location>
        <begin position="99"/>
        <end position="118"/>
    </location>
</feature>
<protein>
    <submittedName>
        <fullName evidence="2">Uncharacterized protein</fullName>
    </submittedName>
</protein>
<evidence type="ECO:0000256" key="1">
    <source>
        <dbReference type="SAM" id="Phobius"/>
    </source>
</evidence>
<feature type="transmembrane region" description="Helical" evidence="1">
    <location>
        <begin position="12"/>
        <end position="31"/>
    </location>
</feature>
<proteinExistence type="predicted"/>
<keyword evidence="1" id="KW-1133">Transmembrane helix</keyword>
<name>A0A5V7N499_SALET</name>
<organism evidence="2">
    <name type="scientific">Salmonella enterica subsp. enterica serovar Ouagadougou</name>
    <dbReference type="NCBI Taxonomy" id="2564899"/>
    <lineage>
        <taxon>Bacteria</taxon>
        <taxon>Pseudomonadati</taxon>
        <taxon>Pseudomonadota</taxon>
        <taxon>Gammaproteobacteria</taxon>
        <taxon>Enterobacterales</taxon>
        <taxon>Enterobacteriaceae</taxon>
        <taxon>Salmonella</taxon>
    </lineage>
</organism>
<keyword evidence="1" id="KW-0812">Transmembrane</keyword>
<reference evidence="2" key="1">
    <citation type="submission" date="2018-06" db="EMBL/GenBank/DDBJ databases">
        <authorList>
            <person name="Ashton P.M."/>
            <person name="Dallman T."/>
            <person name="Nair S."/>
            <person name="De Pinna E."/>
            <person name="Peters T."/>
            <person name="Grant K."/>
        </authorList>
    </citation>
    <scope>NUCLEOTIDE SEQUENCE</scope>
    <source>
        <strain evidence="2">458084</strain>
    </source>
</reference>
<dbReference type="AlphaFoldDB" id="A0A5V7N499"/>